<dbReference type="PANTHER" id="PTHR47894">
    <property type="entry name" value="HTH-TYPE TRANSCRIPTIONAL REGULATOR GADX"/>
    <property type="match status" value="1"/>
</dbReference>
<proteinExistence type="predicted"/>
<keyword evidence="2" id="KW-0238">DNA-binding</keyword>
<reference evidence="5 6" key="1">
    <citation type="submission" date="2018-03" db="EMBL/GenBank/DDBJ databases">
        <title>Whole genome sequencing of Histamine producing bacteria.</title>
        <authorList>
            <person name="Butler K."/>
        </authorList>
    </citation>
    <scope>NUCLEOTIDE SEQUENCE [LARGE SCALE GENOMIC DNA]</scope>
    <source>
        <strain evidence="5 6">DSM 16190</strain>
    </source>
</reference>
<protein>
    <recommendedName>
        <fullName evidence="4">HTH araC/xylS-type domain-containing protein</fullName>
    </recommendedName>
</protein>
<dbReference type="PANTHER" id="PTHR47894:SF4">
    <property type="entry name" value="HTH-TYPE TRANSCRIPTIONAL REGULATOR GADX"/>
    <property type="match status" value="1"/>
</dbReference>
<dbReference type="AlphaFoldDB" id="A0A2T3N395"/>
<evidence type="ECO:0000313" key="6">
    <source>
        <dbReference type="Proteomes" id="UP000240904"/>
    </source>
</evidence>
<accession>A0A2T3N395</accession>
<dbReference type="InterPro" id="IPR018060">
    <property type="entry name" value="HTH_AraC"/>
</dbReference>
<dbReference type="GO" id="GO:0003700">
    <property type="term" value="F:DNA-binding transcription factor activity"/>
    <property type="evidence" value="ECO:0007669"/>
    <property type="project" value="InterPro"/>
</dbReference>
<keyword evidence="6" id="KW-1185">Reference proteome</keyword>
<evidence type="ECO:0000256" key="1">
    <source>
        <dbReference type="ARBA" id="ARBA00023015"/>
    </source>
</evidence>
<gene>
    <name evidence="5" type="ORF">C9I89_04670</name>
</gene>
<dbReference type="InterPro" id="IPR032687">
    <property type="entry name" value="AraC-type_N"/>
</dbReference>
<evidence type="ECO:0000256" key="3">
    <source>
        <dbReference type="ARBA" id="ARBA00023163"/>
    </source>
</evidence>
<dbReference type="Gene3D" id="1.10.10.60">
    <property type="entry name" value="Homeodomain-like"/>
    <property type="match status" value="1"/>
</dbReference>
<dbReference type="InterPro" id="IPR009057">
    <property type="entry name" value="Homeodomain-like_sf"/>
</dbReference>
<comment type="caution">
    <text evidence="5">The sequence shown here is derived from an EMBL/GenBank/DDBJ whole genome shotgun (WGS) entry which is preliminary data.</text>
</comment>
<dbReference type="PROSITE" id="PS01124">
    <property type="entry name" value="HTH_ARAC_FAMILY_2"/>
    <property type="match status" value="1"/>
</dbReference>
<dbReference type="Pfam" id="PF12833">
    <property type="entry name" value="HTH_18"/>
    <property type="match status" value="1"/>
</dbReference>
<organism evidence="5 6">
    <name type="scientific">Photobacterium lipolyticum</name>
    <dbReference type="NCBI Taxonomy" id="266810"/>
    <lineage>
        <taxon>Bacteria</taxon>
        <taxon>Pseudomonadati</taxon>
        <taxon>Pseudomonadota</taxon>
        <taxon>Gammaproteobacteria</taxon>
        <taxon>Vibrionales</taxon>
        <taxon>Vibrionaceae</taxon>
        <taxon>Photobacterium</taxon>
    </lineage>
</organism>
<dbReference type="SMART" id="SM00342">
    <property type="entry name" value="HTH_ARAC"/>
    <property type="match status" value="1"/>
</dbReference>
<name>A0A2T3N395_9GAMM</name>
<sequence length="344" mass="39771">MGRREIMLKVVNSKIMFLQYNKLKGIGFSDDDLYKVTGLNHSELVNSECYIDGIRQNKLTQLLVENNLQHPQLLDHNVDFILADFRELAYVFNGPTLRDCLMRFIQYRTIIGNCDDVFLIQQPDGIALRYISDSYMPGQDCRALANFVMITLVLRSLSPKPILGLTVSFANKKLDNLREYNDFFATAVKLNCSKNEIFIPSRLLNQENERYNEFSDLLLKQVADDKILSINSSLEKPCLKNKLYDQLKEMAYNSSLHHSLERICKLNNCSRWTLNRKLSKESVTFQDLLRAVRVSESRNLLRETNKPIVEISDILGFNSQSSFNRFVLDNLMSSPTKVRNQLMS</sequence>
<keyword evidence="3" id="KW-0804">Transcription</keyword>
<dbReference type="Pfam" id="PF12625">
    <property type="entry name" value="Arabinose_bd"/>
    <property type="match status" value="1"/>
</dbReference>
<keyword evidence="1" id="KW-0805">Transcription regulation</keyword>
<evidence type="ECO:0000313" key="5">
    <source>
        <dbReference type="EMBL" id="PSW06817.1"/>
    </source>
</evidence>
<feature type="domain" description="HTH araC/xylS-type" evidence="4">
    <location>
        <begin position="241"/>
        <end position="341"/>
    </location>
</feature>
<dbReference type="Proteomes" id="UP000240904">
    <property type="component" value="Unassembled WGS sequence"/>
</dbReference>
<dbReference type="GO" id="GO:0005829">
    <property type="term" value="C:cytosol"/>
    <property type="evidence" value="ECO:0007669"/>
    <property type="project" value="TreeGrafter"/>
</dbReference>
<dbReference type="EMBL" id="PYMC01000002">
    <property type="protein sequence ID" value="PSW06817.1"/>
    <property type="molecule type" value="Genomic_DNA"/>
</dbReference>
<dbReference type="GO" id="GO:0000976">
    <property type="term" value="F:transcription cis-regulatory region binding"/>
    <property type="evidence" value="ECO:0007669"/>
    <property type="project" value="TreeGrafter"/>
</dbReference>
<evidence type="ECO:0000259" key="4">
    <source>
        <dbReference type="PROSITE" id="PS01124"/>
    </source>
</evidence>
<evidence type="ECO:0000256" key="2">
    <source>
        <dbReference type="ARBA" id="ARBA00023125"/>
    </source>
</evidence>
<dbReference type="SUPFAM" id="SSF46689">
    <property type="entry name" value="Homeodomain-like"/>
    <property type="match status" value="1"/>
</dbReference>